<dbReference type="Proteomes" id="UP001221189">
    <property type="component" value="Unassembled WGS sequence"/>
</dbReference>
<feature type="signal peptide" evidence="1">
    <location>
        <begin position="1"/>
        <end position="25"/>
    </location>
</feature>
<sequence>MSFASFTPSAAAFALLAALSVNSWAVDPGQNPAQAVPSWQARLQLSSLEPVPAGYYEAQHYTGSRLLSANLLGDYYLTGSGLNGVQGGLRATGGLMLGSLSQSSASLALGANSGGGQYWSVGQRSISLLSPLIDANDPYGSMSYLGIGYTGQSLKGGWGFSADLGLVNGSATSGLRLGSNRSQGMEDLLRDMRYRPVLQLGLSYSY</sequence>
<accession>A0ABT5KIP6</accession>
<dbReference type="RefSeq" id="WP_273600974.1">
    <property type="nucleotide sequence ID" value="NZ_JAQQXT010000008.1"/>
</dbReference>
<reference evidence="2 3" key="1">
    <citation type="submission" date="2022-10" db="EMBL/GenBank/DDBJ databases">
        <title>Paucibacter sp. hw1 Genome sequencing.</title>
        <authorList>
            <person name="Park S."/>
        </authorList>
    </citation>
    <scope>NUCLEOTIDE SEQUENCE [LARGE SCALE GENOMIC DNA]</scope>
    <source>
        <strain evidence="3">hw1</strain>
    </source>
</reference>
<keyword evidence="1" id="KW-0732">Signal</keyword>
<comment type="caution">
    <text evidence="2">The sequence shown here is derived from an EMBL/GenBank/DDBJ whole genome shotgun (WGS) entry which is preliminary data.</text>
</comment>
<evidence type="ECO:0000256" key="1">
    <source>
        <dbReference type="SAM" id="SignalP"/>
    </source>
</evidence>
<feature type="chain" id="PRO_5045957994" evidence="1">
    <location>
        <begin position="26"/>
        <end position="206"/>
    </location>
</feature>
<gene>
    <name evidence="2" type="ORF">PRZ03_14620</name>
</gene>
<protein>
    <submittedName>
        <fullName evidence="2">Uncharacterized protein</fullName>
    </submittedName>
</protein>
<evidence type="ECO:0000313" key="2">
    <source>
        <dbReference type="EMBL" id="MDC8772815.1"/>
    </source>
</evidence>
<dbReference type="EMBL" id="JAQQXT010000008">
    <property type="protein sequence ID" value="MDC8772815.1"/>
    <property type="molecule type" value="Genomic_DNA"/>
</dbReference>
<evidence type="ECO:0000313" key="3">
    <source>
        <dbReference type="Proteomes" id="UP001221189"/>
    </source>
</evidence>
<proteinExistence type="predicted"/>
<dbReference type="Gene3D" id="2.40.160.170">
    <property type="match status" value="1"/>
</dbReference>
<keyword evidence="3" id="KW-1185">Reference proteome</keyword>
<organism evidence="2 3">
    <name type="scientific">Roseateles albus</name>
    <dbReference type="NCBI Taxonomy" id="2987525"/>
    <lineage>
        <taxon>Bacteria</taxon>
        <taxon>Pseudomonadati</taxon>
        <taxon>Pseudomonadota</taxon>
        <taxon>Betaproteobacteria</taxon>
        <taxon>Burkholderiales</taxon>
        <taxon>Sphaerotilaceae</taxon>
        <taxon>Roseateles</taxon>
    </lineage>
</organism>
<name>A0ABT5KIP6_9BURK</name>